<accession>A0A9P6E093</accession>
<dbReference type="Proteomes" id="UP000807306">
    <property type="component" value="Unassembled WGS sequence"/>
</dbReference>
<protein>
    <recommendedName>
        <fullName evidence="1">F-box domain-containing protein</fullName>
    </recommendedName>
</protein>
<reference evidence="2" key="1">
    <citation type="submission" date="2020-11" db="EMBL/GenBank/DDBJ databases">
        <authorList>
            <consortium name="DOE Joint Genome Institute"/>
            <person name="Ahrendt S."/>
            <person name="Riley R."/>
            <person name="Andreopoulos W."/>
            <person name="Labutti K."/>
            <person name="Pangilinan J."/>
            <person name="Ruiz-Duenas F.J."/>
            <person name="Barrasa J.M."/>
            <person name="Sanchez-Garcia M."/>
            <person name="Camarero S."/>
            <person name="Miyauchi S."/>
            <person name="Serrano A."/>
            <person name="Linde D."/>
            <person name="Babiker R."/>
            <person name="Drula E."/>
            <person name="Ayuso-Fernandez I."/>
            <person name="Pacheco R."/>
            <person name="Padilla G."/>
            <person name="Ferreira P."/>
            <person name="Barriuso J."/>
            <person name="Kellner H."/>
            <person name="Castanera R."/>
            <person name="Alfaro M."/>
            <person name="Ramirez L."/>
            <person name="Pisabarro A.G."/>
            <person name="Kuo A."/>
            <person name="Tritt A."/>
            <person name="Lipzen A."/>
            <person name="He G."/>
            <person name="Yan M."/>
            <person name="Ng V."/>
            <person name="Cullen D."/>
            <person name="Martin F."/>
            <person name="Rosso M.-N."/>
            <person name="Henrissat B."/>
            <person name="Hibbett D."/>
            <person name="Martinez A.T."/>
            <person name="Grigoriev I.V."/>
        </authorList>
    </citation>
    <scope>NUCLEOTIDE SEQUENCE</scope>
    <source>
        <strain evidence="2">CBS 506.95</strain>
    </source>
</reference>
<evidence type="ECO:0000313" key="2">
    <source>
        <dbReference type="EMBL" id="KAF9521451.1"/>
    </source>
</evidence>
<feature type="domain" description="F-box" evidence="1">
    <location>
        <begin position="46"/>
        <end position="106"/>
    </location>
</feature>
<evidence type="ECO:0000259" key="1">
    <source>
        <dbReference type="Pfam" id="PF12937"/>
    </source>
</evidence>
<dbReference type="InterPro" id="IPR001810">
    <property type="entry name" value="F-box_dom"/>
</dbReference>
<dbReference type="Pfam" id="PF12937">
    <property type="entry name" value="F-box-like"/>
    <property type="match status" value="1"/>
</dbReference>
<comment type="caution">
    <text evidence="2">The sequence shown here is derived from an EMBL/GenBank/DDBJ whole genome shotgun (WGS) entry which is preliminary data.</text>
</comment>
<dbReference type="EMBL" id="MU158061">
    <property type="protein sequence ID" value="KAF9521451.1"/>
    <property type="molecule type" value="Genomic_DNA"/>
</dbReference>
<dbReference type="OrthoDB" id="2269034at2759"/>
<organism evidence="2 3">
    <name type="scientific">Crepidotus variabilis</name>
    <dbReference type="NCBI Taxonomy" id="179855"/>
    <lineage>
        <taxon>Eukaryota</taxon>
        <taxon>Fungi</taxon>
        <taxon>Dikarya</taxon>
        <taxon>Basidiomycota</taxon>
        <taxon>Agaricomycotina</taxon>
        <taxon>Agaricomycetes</taxon>
        <taxon>Agaricomycetidae</taxon>
        <taxon>Agaricales</taxon>
        <taxon>Agaricineae</taxon>
        <taxon>Crepidotaceae</taxon>
        <taxon>Crepidotus</taxon>
    </lineage>
</organism>
<name>A0A9P6E093_9AGAR</name>
<gene>
    <name evidence="2" type="ORF">CPB83DRAFT_268658</name>
</gene>
<evidence type="ECO:0000313" key="3">
    <source>
        <dbReference type="Proteomes" id="UP000807306"/>
    </source>
</evidence>
<dbReference type="AlphaFoldDB" id="A0A9P6E093"/>
<proteinExistence type="predicted"/>
<sequence>MASSDRQQRRITVEVELASAVARISQLQLELFDIRQRLNDTTPILDMLPEDVMVEVFQYLLPSHPDPEIAGYGCSLKPIQLTLGAVCRTWRSITWSFPAFWKELRFTFAAKSDDAQAEIQVDLVQEWVRRTGNLPLQISLLLRKTKKHAVLDGILRILLQECQRWRSLEVAGKATHRLRKKMFEGSYIC</sequence>
<keyword evidence="3" id="KW-1185">Reference proteome</keyword>
<dbReference type="Gene3D" id="1.20.1280.50">
    <property type="match status" value="1"/>
</dbReference>